<dbReference type="WBParaSite" id="TCONS_00014083.p1">
    <property type="protein sequence ID" value="TCONS_00014083.p1"/>
    <property type="gene ID" value="XLOC_009273"/>
</dbReference>
<reference evidence="3" key="1">
    <citation type="submission" date="2024-02" db="UniProtKB">
        <authorList>
            <consortium name="WormBaseParasite"/>
        </authorList>
    </citation>
    <scope>IDENTIFICATION</scope>
</reference>
<accession>A0AAF5DJI7</accession>
<keyword evidence="2" id="KW-1185">Reference proteome</keyword>
<keyword evidence="1" id="KW-0472">Membrane</keyword>
<sequence length="481" mass="57545">SIVNHWKKKEFEKSSESGIRNSSKGKEKSNKKFTIKKTFKKRALKLYNYIRHYDKYRITFNKIVEYIMINLKLPIDRFMLNKERLKYFIDISFDFNKYFHEFVEKTVAISKVSKTIQFVINKKINEMNVDDIKKHKSATNLKKKQSTYPTLSWHIVDHLKEWVESKPLLKINNKTEKFTIKEINYQKAFDKQIKIKFSRCNSINKFKQINNKKENKIPVTIDFREPIALCVLKVKLFKNCNNGTKEIFEIQVLQMMSCRKEYQWLLELKCERNQDEFNVVKRTMNPYKKAHRDGYLFEYLISHRCIHFSIENWSEIEYKKKNQKIKNQDGFWKIILLEILYNAKEILTINIILSFTIIFILIKCIMKGRKWKNKKEFNEIMLRLNIFYQKISKKDISNVHWFFSLTKTIEGFNGHIIYAVGNCIAKFLLNSKVVPISVRYIKCLDKFDIPVAFRVNSNIIQMKNIRNSIISLSGISLSISI</sequence>
<feature type="transmembrane region" description="Helical" evidence="1">
    <location>
        <begin position="346"/>
        <end position="366"/>
    </location>
</feature>
<evidence type="ECO:0000256" key="1">
    <source>
        <dbReference type="SAM" id="Phobius"/>
    </source>
</evidence>
<keyword evidence="1" id="KW-1133">Transmembrane helix</keyword>
<organism evidence="2 3">
    <name type="scientific">Strongyloides stercoralis</name>
    <name type="common">Threadworm</name>
    <dbReference type="NCBI Taxonomy" id="6248"/>
    <lineage>
        <taxon>Eukaryota</taxon>
        <taxon>Metazoa</taxon>
        <taxon>Ecdysozoa</taxon>
        <taxon>Nematoda</taxon>
        <taxon>Chromadorea</taxon>
        <taxon>Rhabditida</taxon>
        <taxon>Tylenchina</taxon>
        <taxon>Panagrolaimomorpha</taxon>
        <taxon>Strongyloidoidea</taxon>
        <taxon>Strongyloididae</taxon>
        <taxon>Strongyloides</taxon>
    </lineage>
</organism>
<keyword evidence="1" id="KW-0812">Transmembrane</keyword>
<protein>
    <submittedName>
        <fullName evidence="3">Uncharacterized protein</fullName>
    </submittedName>
</protein>
<proteinExistence type="predicted"/>
<name>A0AAF5DJI7_STRER</name>
<evidence type="ECO:0000313" key="2">
    <source>
        <dbReference type="Proteomes" id="UP000035681"/>
    </source>
</evidence>
<dbReference type="AlphaFoldDB" id="A0AAF5DJI7"/>
<evidence type="ECO:0000313" key="3">
    <source>
        <dbReference type="WBParaSite" id="TCONS_00014083.p1"/>
    </source>
</evidence>
<dbReference type="Proteomes" id="UP000035681">
    <property type="component" value="Unplaced"/>
</dbReference>